<evidence type="ECO:0000313" key="1">
    <source>
        <dbReference type="EMBL" id="KAJ5479947.1"/>
    </source>
</evidence>
<proteinExistence type="predicted"/>
<dbReference type="EMBL" id="JAPWDO010000003">
    <property type="protein sequence ID" value="KAJ5479947.1"/>
    <property type="molecule type" value="Genomic_DNA"/>
</dbReference>
<accession>A0A9X0BRQ0</accession>
<keyword evidence="2" id="KW-1185">Reference proteome</keyword>
<sequence length="236" mass="26493">MLAGGTQKWGALPVKSKDAKDWIFGPAIASRDVLADCLERQWMTHRIIDIELGMEANDEAYIDSFIHDFNAITILLDERGENGDLTPFIGGTRISNTTSTSRIWNSGTETPAFHYIQKMKITSGCSHSGINPRRFLRTTGLDTIQDLLERLYQELRDIRPAGSPGDRRKKLAIPVPRTRTWCMCCLRVANRDWEEQPNGIRMPFKVGCVSDTANSKSCAHCAKHRKVCESVPEGVD</sequence>
<reference evidence="1" key="1">
    <citation type="submission" date="2022-12" db="EMBL/GenBank/DDBJ databases">
        <authorList>
            <person name="Petersen C."/>
        </authorList>
    </citation>
    <scope>NUCLEOTIDE SEQUENCE</scope>
    <source>
        <strain evidence="1">IBT 17660</strain>
    </source>
</reference>
<reference evidence="1" key="2">
    <citation type="journal article" date="2023" name="IMA Fungus">
        <title>Comparative genomic study of the Penicillium genus elucidates a diverse pangenome and 15 lateral gene transfer events.</title>
        <authorList>
            <person name="Petersen C."/>
            <person name="Sorensen T."/>
            <person name="Nielsen M.R."/>
            <person name="Sondergaard T.E."/>
            <person name="Sorensen J.L."/>
            <person name="Fitzpatrick D.A."/>
            <person name="Frisvad J.C."/>
            <person name="Nielsen K.L."/>
        </authorList>
    </citation>
    <scope>NUCLEOTIDE SEQUENCE</scope>
    <source>
        <strain evidence="1">IBT 17660</strain>
    </source>
</reference>
<organism evidence="1 2">
    <name type="scientific">Penicillium desertorum</name>
    <dbReference type="NCBI Taxonomy" id="1303715"/>
    <lineage>
        <taxon>Eukaryota</taxon>
        <taxon>Fungi</taxon>
        <taxon>Dikarya</taxon>
        <taxon>Ascomycota</taxon>
        <taxon>Pezizomycotina</taxon>
        <taxon>Eurotiomycetes</taxon>
        <taxon>Eurotiomycetidae</taxon>
        <taxon>Eurotiales</taxon>
        <taxon>Aspergillaceae</taxon>
        <taxon>Penicillium</taxon>
    </lineage>
</organism>
<comment type="caution">
    <text evidence="1">The sequence shown here is derived from an EMBL/GenBank/DDBJ whole genome shotgun (WGS) entry which is preliminary data.</text>
</comment>
<protein>
    <submittedName>
        <fullName evidence="1">Uncharacterized protein</fullName>
    </submittedName>
</protein>
<dbReference type="OrthoDB" id="10371279at2759"/>
<gene>
    <name evidence="1" type="ORF">N7530_005456</name>
</gene>
<dbReference type="AlphaFoldDB" id="A0A9X0BRQ0"/>
<name>A0A9X0BRQ0_9EURO</name>
<dbReference type="Proteomes" id="UP001147760">
    <property type="component" value="Unassembled WGS sequence"/>
</dbReference>
<evidence type="ECO:0000313" key="2">
    <source>
        <dbReference type="Proteomes" id="UP001147760"/>
    </source>
</evidence>